<feature type="transmembrane region" description="Helical" evidence="7">
    <location>
        <begin position="259"/>
        <end position="278"/>
    </location>
</feature>
<dbReference type="GO" id="GO:0022857">
    <property type="term" value="F:transmembrane transporter activity"/>
    <property type="evidence" value="ECO:0007669"/>
    <property type="project" value="InterPro"/>
</dbReference>
<dbReference type="AlphaFoldDB" id="A0A3S1BG79"/>
<evidence type="ECO:0000256" key="2">
    <source>
        <dbReference type="ARBA" id="ARBA00008821"/>
    </source>
</evidence>
<dbReference type="Pfam" id="PF00860">
    <property type="entry name" value="Xan_ur_permease"/>
    <property type="match status" value="1"/>
</dbReference>
<sequence length="374" mass="39904">MPEKGSPEHKEIWHRNLREVQGSLMVASLLSLAIGLSGAIGKLLRFIGPVTVSIILLLTAISLLDITTSMASGQWYICFVTIFLVILFSQFLRDLSIPLPGFKERLKLFVLFSVLLAMLAAWFLCFILTEAGAFTNNPTKWGYKARTDSRTSILKEAKWIYFLYPGYFGTPTVSVAGVISYMAVFLSCAVESVGTYFPTAPVCGAPPPPSSAISRGIFIEAVCGLLSGAWGSPGGTVAYSQNIASIWISRAGSRAVTQVAGLLLILMGCVGKLGALFSTIPEPVIGGLLFPLFGMIGAVGITNLQHVNMNSARNVFVIGLSLLFGMGLPKWVNENRTSIQTGNTELDNVLTVVGGTSIIVGGFMALILDNAIPG</sequence>
<evidence type="ECO:0000256" key="7">
    <source>
        <dbReference type="SAM" id="Phobius"/>
    </source>
</evidence>
<feature type="transmembrane region" description="Helical" evidence="7">
    <location>
        <begin position="284"/>
        <end position="304"/>
    </location>
</feature>
<dbReference type="OrthoDB" id="1641903at2759"/>
<dbReference type="GO" id="GO:0005886">
    <property type="term" value="C:plasma membrane"/>
    <property type="evidence" value="ECO:0007669"/>
    <property type="project" value="UniProtKB-ARBA"/>
</dbReference>
<keyword evidence="4 7" id="KW-0812">Transmembrane</keyword>
<keyword evidence="5 7" id="KW-1133">Transmembrane helix</keyword>
<feature type="transmembrane region" description="Helical" evidence="7">
    <location>
        <begin position="46"/>
        <end position="66"/>
    </location>
</feature>
<feature type="transmembrane region" description="Helical" evidence="7">
    <location>
        <begin position="20"/>
        <end position="40"/>
    </location>
</feature>
<dbReference type="InterPro" id="IPR006042">
    <property type="entry name" value="Xan_ur_permease"/>
</dbReference>
<accession>A0A3S1BG79</accession>
<feature type="transmembrane region" description="Helical" evidence="7">
    <location>
        <begin position="73"/>
        <end position="92"/>
    </location>
</feature>
<proteinExistence type="inferred from homology"/>
<feature type="transmembrane region" description="Helical" evidence="7">
    <location>
        <begin position="108"/>
        <end position="128"/>
    </location>
</feature>
<evidence type="ECO:0000256" key="5">
    <source>
        <dbReference type="ARBA" id="ARBA00022989"/>
    </source>
</evidence>
<dbReference type="EMBL" id="RQTK01000106">
    <property type="protein sequence ID" value="RUS87581.1"/>
    <property type="molecule type" value="Genomic_DNA"/>
</dbReference>
<feature type="transmembrane region" description="Helical" evidence="7">
    <location>
        <begin position="311"/>
        <end position="329"/>
    </location>
</feature>
<organism evidence="8 9">
    <name type="scientific">Elysia chlorotica</name>
    <name type="common">Eastern emerald elysia</name>
    <name type="synonym">Sea slug</name>
    <dbReference type="NCBI Taxonomy" id="188477"/>
    <lineage>
        <taxon>Eukaryota</taxon>
        <taxon>Metazoa</taxon>
        <taxon>Spiralia</taxon>
        <taxon>Lophotrochozoa</taxon>
        <taxon>Mollusca</taxon>
        <taxon>Gastropoda</taxon>
        <taxon>Heterobranchia</taxon>
        <taxon>Euthyneura</taxon>
        <taxon>Panpulmonata</taxon>
        <taxon>Sacoglossa</taxon>
        <taxon>Placobranchoidea</taxon>
        <taxon>Plakobranchidae</taxon>
        <taxon>Elysia</taxon>
    </lineage>
</organism>
<feature type="non-terminal residue" evidence="8">
    <location>
        <position position="374"/>
    </location>
</feature>
<keyword evidence="9" id="KW-1185">Reference proteome</keyword>
<feature type="transmembrane region" description="Helical" evidence="7">
    <location>
        <begin position="349"/>
        <end position="368"/>
    </location>
</feature>
<comment type="similarity">
    <text evidence="2">Belongs to the nucleobase:cation symporter-2 (NCS2) (TC 2.A.40) family.</text>
</comment>
<evidence type="ECO:0000256" key="6">
    <source>
        <dbReference type="ARBA" id="ARBA00023136"/>
    </source>
</evidence>
<gene>
    <name evidence="8" type="ORF">EGW08_004626</name>
</gene>
<evidence type="ECO:0000256" key="4">
    <source>
        <dbReference type="ARBA" id="ARBA00022692"/>
    </source>
</evidence>
<evidence type="ECO:0008006" key="10">
    <source>
        <dbReference type="Google" id="ProtNLM"/>
    </source>
</evidence>
<protein>
    <recommendedName>
        <fullName evidence="10">SLC26A/SulP transporter domain-containing protein</fullName>
    </recommendedName>
</protein>
<dbReference type="PANTHER" id="PTHR11119">
    <property type="entry name" value="XANTHINE-URACIL / VITAMIN C PERMEASE FAMILY MEMBER"/>
    <property type="match status" value="1"/>
</dbReference>
<name>A0A3S1BG79_ELYCH</name>
<comment type="caution">
    <text evidence="8">The sequence shown here is derived from an EMBL/GenBank/DDBJ whole genome shotgun (WGS) entry which is preliminary data.</text>
</comment>
<dbReference type="STRING" id="188477.A0A3S1BG79"/>
<evidence type="ECO:0000256" key="3">
    <source>
        <dbReference type="ARBA" id="ARBA00022448"/>
    </source>
</evidence>
<evidence type="ECO:0000313" key="9">
    <source>
        <dbReference type="Proteomes" id="UP000271974"/>
    </source>
</evidence>
<dbReference type="PROSITE" id="PS01116">
    <property type="entry name" value="XANTH_URACIL_PERMASE"/>
    <property type="match status" value="1"/>
</dbReference>
<comment type="subcellular location">
    <subcellularLocation>
        <location evidence="1">Membrane</location>
        <topology evidence="1">Multi-pass membrane protein</topology>
    </subcellularLocation>
</comment>
<dbReference type="Proteomes" id="UP000271974">
    <property type="component" value="Unassembled WGS sequence"/>
</dbReference>
<dbReference type="InterPro" id="IPR006043">
    <property type="entry name" value="NCS2"/>
</dbReference>
<keyword evidence="6 7" id="KW-0472">Membrane</keyword>
<reference evidence="8 9" key="1">
    <citation type="submission" date="2019-01" db="EMBL/GenBank/DDBJ databases">
        <title>A draft genome assembly of the solar-powered sea slug Elysia chlorotica.</title>
        <authorList>
            <person name="Cai H."/>
            <person name="Li Q."/>
            <person name="Fang X."/>
            <person name="Li J."/>
            <person name="Curtis N.E."/>
            <person name="Altenburger A."/>
            <person name="Shibata T."/>
            <person name="Feng M."/>
            <person name="Maeda T."/>
            <person name="Schwartz J.A."/>
            <person name="Shigenobu S."/>
            <person name="Lundholm N."/>
            <person name="Nishiyama T."/>
            <person name="Yang H."/>
            <person name="Hasebe M."/>
            <person name="Li S."/>
            <person name="Pierce S.K."/>
            <person name="Wang J."/>
        </authorList>
    </citation>
    <scope>NUCLEOTIDE SEQUENCE [LARGE SCALE GENOMIC DNA]</scope>
    <source>
        <strain evidence="8">EC2010</strain>
        <tissue evidence="8">Whole organism of an adult</tissue>
    </source>
</reference>
<evidence type="ECO:0000256" key="1">
    <source>
        <dbReference type="ARBA" id="ARBA00004141"/>
    </source>
</evidence>
<keyword evidence="3" id="KW-0813">Transport</keyword>
<evidence type="ECO:0000313" key="8">
    <source>
        <dbReference type="EMBL" id="RUS87581.1"/>
    </source>
</evidence>